<name>A0A1B4G7I8_9BURK</name>
<feature type="region of interest" description="Disordered" evidence="1">
    <location>
        <begin position="1"/>
        <end position="28"/>
    </location>
</feature>
<dbReference type="AlphaFoldDB" id="A0A1B4G7I8"/>
<organism evidence="2 3">
    <name type="scientific">Burkholderia mayonis</name>
    <dbReference type="NCBI Taxonomy" id="1385591"/>
    <lineage>
        <taxon>Bacteria</taxon>
        <taxon>Pseudomonadati</taxon>
        <taxon>Pseudomonadota</taxon>
        <taxon>Betaproteobacteria</taxon>
        <taxon>Burkholderiales</taxon>
        <taxon>Burkholderiaceae</taxon>
        <taxon>Burkholderia</taxon>
        <taxon>pseudomallei group</taxon>
    </lineage>
</organism>
<feature type="compositionally biased region" description="Low complexity" evidence="1">
    <location>
        <begin position="16"/>
        <end position="25"/>
    </location>
</feature>
<proteinExistence type="predicted"/>
<gene>
    <name evidence="2" type="ORF">WS71_21695</name>
</gene>
<accession>A0A1B4G7I8</accession>
<evidence type="ECO:0000256" key="1">
    <source>
        <dbReference type="SAM" id="MobiDB-lite"/>
    </source>
</evidence>
<sequence length="109" mass="11073">MRAGAEANDAQRKPARTPGAPAPGADWRADLDSVGSFRSIGRGSADAAVEATGASSGLALPRKATAASTLAREMSKASRADCRNAYSGMGLLAIPALAIDAVRDDGCKW</sequence>
<evidence type="ECO:0000313" key="3">
    <source>
        <dbReference type="Proteomes" id="UP000067711"/>
    </source>
</evidence>
<reference evidence="2 3" key="1">
    <citation type="submission" date="2015-12" db="EMBL/GenBank/DDBJ databases">
        <title>Diversity of Burkholderia near neighbor genomes.</title>
        <authorList>
            <person name="Sahl J."/>
            <person name="Wagner D."/>
            <person name="Keim P."/>
        </authorList>
    </citation>
    <scope>NUCLEOTIDE SEQUENCE [LARGE SCALE GENOMIC DNA]</scope>
    <source>
        <strain evidence="2 3">BDU8</strain>
    </source>
</reference>
<dbReference type="EMBL" id="CP013389">
    <property type="protein sequence ID" value="AOJ11883.1"/>
    <property type="molecule type" value="Genomic_DNA"/>
</dbReference>
<protein>
    <submittedName>
        <fullName evidence="2">Uncharacterized protein</fullName>
    </submittedName>
</protein>
<dbReference type="Proteomes" id="UP000067711">
    <property type="component" value="Chromosome 1"/>
</dbReference>
<evidence type="ECO:0000313" key="2">
    <source>
        <dbReference type="EMBL" id="AOJ11883.1"/>
    </source>
</evidence>